<gene>
    <name evidence="1" type="ORF">PS712_04336</name>
</gene>
<name>A0A5E7E6J2_PSEFL</name>
<dbReference type="EMBL" id="CABVIB010000025">
    <property type="protein sequence ID" value="VVO22331.1"/>
    <property type="molecule type" value="Genomic_DNA"/>
</dbReference>
<evidence type="ECO:0000313" key="1">
    <source>
        <dbReference type="EMBL" id="VVO22331.1"/>
    </source>
</evidence>
<dbReference type="RefSeq" id="WP_150704195.1">
    <property type="nucleotide sequence ID" value="NZ_CABVIB010000025.1"/>
</dbReference>
<dbReference type="AlphaFoldDB" id="A0A5E7E6J2"/>
<dbReference type="Proteomes" id="UP000326018">
    <property type="component" value="Unassembled WGS sequence"/>
</dbReference>
<reference evidence="1 2" key="1">
    <citation type="submission" date="2019-09" db="EMBL/GenBank/DDBJ databases">
        <authorList>
            <person name="Chandra G."/>
            <person name="Truman W A."/>
        </authorList>
    </citation>
    <scope>NUCLEOTIDE SEQUENCE [LARGE SCALE GENOMIC DNA]</scope>
    <source>
        <strain evidence="1">PS712</strain>
    </source>
</reference>
<accession>A0A5E7E6J2</accession>
<protein>
    <submittedName>
        <fullName evidence="1">Uncharacterized protein</fullName>
    </submittedName>
</protein>
<organism evidence="1 2">
    <name type="scientific">Pseudomonas fluorescens</name>
    <dbReference type="NCBI Taxonomy" id="294"/>
    <lineage>
        <taxon>Bacteria</taxon>
        <taxon>Pseudomonadati</taxon>
        <taxon>Pseudomonadota</taxon>
        <taxon>Gammaproteobacteria</taxon>
        <taxon>Pseudomonadales</taxon>
        <taxon>Pseudomonadaceae</taxon>
        <taxon>Pseudomonas</taxon>
    </lineage>
</organism>
<sequence length="178" mass="20342">MSDLLTSGIYLQKIEEVDDIQIKIFIMRNVDTLVSGQIDYFKNSTPLTLHIKEEGRALKLDFDPWSDINVTPDSSIDQKDIDAITALALAYYHQSTIGLENAAYLRHLSTGELNQIVIEMWDAGEHPHPLSIFDAFDAIKRKDDPDFYITKFDEETRDRIEVGDDLQSLAHAFIKLKL</sequence>
<dbReference type="OrthoDB" id="6897033at2"/>
<proteinExistence type="predicted"/>
<evidence type="ECO:0000313" key="2">
    <source>
        <dbReference type="Proteomes" id="UP000326018"/>
    </source>
</evidence>